<protein>
    <submittedName>
        <fullName evidence="2">Uncharacterized protein</fullName>
    </submittedName>
</protein>
<name>A0AAV2KRG6_KNICA</name>
<keyword evidence="3" id="KW-1185">Reference proteome</keyword>
<gene>
    <name evidence="2" type="ORF">KC01_LOCUS20166</name>
</gene>
<evidence type="ECO:0000313" key="3">
    <source>
        <dbReference type="Proteomes" id="UP001497482"/>
    </source>
</evidence>
<accession>A0AAV2KRG6</accession>
<sequence length="119" mass="12610">MVSQGHSNLHTLWPPLPQSPAGSLMYLQQASCRNKQVTPPCSLPITANVAAITTTIRRWSDERTISPAAGCSSCESEKEDKGEGGEAGTVTTKPPCKRKKSAIVSCGRPAKVVGKVSVY</sequence>
<evidence type="ECO:0000256" key="1">
    <source>
        <dbReference type="SAM" id="MobiDB-lite"/>
    </source>
</evidence>
<feature type="compositionally biased region" description="Basic and acidic residues" evidence="1">
    <location>
        <begin position="75"/>
        <end position="84"/>
    </location>
</feature>
<feature type="region of interest" description="Disordered" evidence="1">
    <location>
        <begin position="66"/>
        <end position="95"/>
    </location>
</feature>
<dbReference type="AlphaFoldDB" id="A0AAV2KRG6"/>
<evidence type="ECO:0000313" key="2">
    <source>
        <dbReference type="EMBL" id="CAL1590689.1"/>
    </source>
</evidence>
<dbReference type="Proteomes" id="UP001497482">
    <property type="component" value="Chromosome 19"/>
</dbReference>
<dbReference type="EMBL" id="OZ035841">
    <property type="protein sequence ID" value="CAL1590689.1"/>
    <property type="molecule type" value="Genomic_DNA"/>
</dbReference>
<organism evidence="2 3">
    <name type="scientific">Knipowitschia caucasica</name>
    <name type="common">Caucasian dwarf goby</name>
    <name type="synonym">Pomatoschistus caucasicus</name>
    <dbReference type="NCBI Taxonomy" id="637954"/>
    <lineage>
        <taxon>Eukaryota</taxon>
        <taxon>Metazoa</taxon>
        <taxon>Chordata</taxon>
        <taxon>Craniata</taxon>
        <taxon>Vertebrata</taxon>
        <taxon>Euteleostomi</taxon>
        <taxon>Actinopterygii</taxon>
        <taxon>Neopterygii</taxon>
        <taxon>Teleostei</taxon>
        <taxon>Neoteleostei</taxon>
        <taxon>Acanthomorphata</taxon>
        <taxon>Gobiaria</taxon>
        <taxon>Gobiiformes</taxon>
        <taxon>Gobioidei</taxon>
        <taxon>Gobiidae</taxon>
        <taxon>Gobiinae</taxon>
        <taxon>Knipowitschia</taxon>
    </lineage>
</organism>
<reference evidence="2 3" key="1">
    <citation type="submission" date="2024-04" db="EMBL/GenBank/DDBJ databases">
        <authorList>
            <person name="Waldvogel A.-M."/>
            <person name="Schoenle A."/>
        </authorList>
    </citation>
    <scope>NUCLEOTIDE SEQUENCE [LARGE SCALE GENOMIC DNA]</scope>
</reference>
<proteinExistence type="predicted"/>